<keyword evidence="3" id="KW-1185">Reference proteome</keyword>
<evidence type="ECO:0000313" key="2">
    <source>
        <dbReference type="EMBL" id="GAA1643048.1"/>
    </source>
</evidence>
<dbReference type="PANTHER" id="PTHR46018:SF4">
    <property type="entry name" value="METALLO-HYDROLASE YHFI-RELATED"/>
    <property type="match status" value="1"/>
</dbReference>
<dbReference type="SUPFAM" id="SSF56281">
    <property type="entry name" value="Metallo-hydrolase/oxidoreductase"/>
    <property type="match status" value="1"/>
</dbReference>
<reference evidence="2 3" key="1">
    <citation type="journal article" date="2019" name="Int. J. Syst. Evol. Microbiol.">
        <title>The Global Catalogue of Microorganisms (GCM) 10K type strain sequencing project: providing services to taxonomists for standard genome sequencing and annotation.</title>
        <authorList>
            <consortium name="The Broad Institute Genomics Platform"/>
            <consortium name="The Broad Institute Genome Sequencing Center for Infectious Disease"/>
            <person name="Wu L."/>
            <person name="Ma J."/>
        </authorList>
    </citation>
    <scope>NUCLEOTIDE SEQUENCE [LARGE SCALE GENOMIC DNA]</scope>
    <source>
        <strain evidence="2 3">JCM 14306</strain>
    </source>
</reference>
<dbReference type="Pfam" id="PF12706">
    <property type="entry name" value="Lactamase_B_2"/>
    <property type="match status" value="1"/>
</dbReference>
<feature type="domain" description="Metallo-beta-lactamase" evidence="1">
    <location>
        <begin position="20"/>
        <end position="211"/>
    </location>
</feature>
<dbReference type="EMBL" id="BAAANE010000007">
    <property type="protein sequence ID" value="GAA1643048.1"/>
    <property type="molecule type" value="Genomic_DNA"/>
</dbReference>
<dbReference type="SMART" id="SM00849">
    <property type="entry name" value="Lactamase_B"/>
    <property type="match status" value="1"/>
</dbReference>
<dbReference type="InterPro" id="IPR001279">
    <property type="entry name" value="Metallo-B-lactamas"/>
</dbReference>
<evidence type="ECO:0000259" key="1">
    <source>
        <dbReference type="SMART" id="SM00849"/>
    </source>
</evidence>
<dbReference type="PANTHER" id="PTHR46018">
    <property type="entry name" value="ZINC PHOSPHODIESTERASE ELAC PROTEIN 1"/>
    <property type="match status" value="1"/>
</dbReference>
<dbReference type="Proteomes" id="UP001501319">
    <property type="component" value="Unassembled WGS sequence"/>
</dbReference>
<proteinExistence type="predicted"/>
<evidence type="ECO:0000313" key="3">
    <source>
        <dbReference type="Proteomes" id="UP001501319"/>
    </source>
</evidence>
<dbReference type="InterPro" id="IPR036866">
    <property type="entry name" value="RibonucZ/Hydroxyglut_hydro"/>
</dbReference>
<sequence>MTLTITVLGCNTPYPEPGSPCSGYLVDASGTLILLELGLAVWPELLRHTDPDKLAAIWISHLHADHSGDLLAAYQWAANTKGVPRIPIYGPPGWAARIGAALPAPDGSDQLRRLFDVREHTTREQKVNDVTIRSIAVQHGVPAYGIRLTHLDHTLAYSGDTKLCPELETIAAEAHIFLCEVGATAVGSKNHCTPEDAAHAGASAKRLVLTHLARDLTTTDATWRASGAQVAQAGAVLHCP</sequence>
<gene>
    <name evidence="2" type="ORF">GCM10009744_36550</name>
</gene>
<name>A0ABN2FEA3_9ACTN</name>
<dbReference type="CDD" id="cd07716">
    <property type="entry name" value="RNaseZ_short-form-like_MBL-fold"/>
    <property type="match status" value="1"/>
</dbReference>
<dbReference type="Gene3D" id="3.60.15.10">
    <property type="entry name" value="Ribonuclease Z/Hydroxyacylglutathione hydrolase-like"/>
    <property type="match status" value="1"/>
</dbReference>
<comment type="caution">
    <text evidence="2">The sequence shown here is derived from an EMBL/GenBank/DDBJ whole genome shotgun (WGS) entry which is preliminary data.</text>
</comment>
<accession>A0ABN2FEA3</accession>
<protein>
    <submittedName>
        <fullName evidence="2">MBL fold metallo-hydrolase</fullName>
    </submittedName>
</protein>
<dbReference type="RefSeq" id="WP_344112803.1">
    <property type="nucleotide sequence ID" value="NZ_BAAANE010000007.1"/>
</dbReference>
<organism evidence="2 3">
    <name type="scientific">Kribbella alba</name>
    <dbReference type="NCBI Taxonomy" id="190197"/>
    <lineage>
        <taxon>Bacteria</taxon>
        <taxon>Bacillati</taxon>
        <taxon>Actinomycetota</taxon>
        <taxon>Actinomycetes</taxon>
        <taxon>Propionibacteriales</taxon>
        <taxon>Kribbellaceae</taxon>
        <taxon>Kribbella</taxon>
    </lineage>
</organism>